<dbReference type="Proteomes" id="UP000186594">
    <property type="component" value="Unassembled WGS sequence"/>
</dbReference>
<sequence>MLKSKPLLALLSQPLSSTIEFACLFTATGSLLSHAPSSSRKGHTYAALASSIWNDYQKLGVSGVLSAALQKDEKAEQLNWVCVDLQNGKIFIQRTVDIPNADEGEGQTESLIVALVGNQDAALGMMKSKVDAISEYLATSIQTKKLEL</sequence>
<reference evidence="1 2" key="1">
    <citation type="submission" date="2016-04" db="EMBL/GenBank/DDBJ databases">
        <title>Evolutionary innovation and constraint leading to complex multicellularity in the Ascomycota.</title>
        <authorList>
            <person name="Cisse O."/>
            <person name="Nguyen A."/>
            <person name="Hewitt D.A."/>
            <person name="Jedd G."/>
            <person name="Stajich J.E."/>
        </authorList>
    </citation>
    <scope>NUCLEOTIDE SEQUENCE [LARGE SCALE GENOMIC DNA]</scope>
    <source>
        <strain evidence="1 2">DAH-3</strain>
    </source>
</reference>
<accession>A0A1U7LWL5</accession>
<evidence type="ECO:0000313" key="1">
    <source>
        <dbReference type="EMBL" id="OLL26901.1"/>
    </source>
</evidence>
<dbReference type="Gene3D" id="3.30.450.30">
    <property type="entry name" value="Dynein light chain 2a, cytoplasmic"/>
    <property type="match status" value="1"/>
</dbReference>
<comment type="caution">
    <text evidence="1">The sequence shown here is derived from an EMBL/GenBank/DDBJ whole genome shotgun (WGS) entry which is preliminary data.</text>
</comment>
<dbReference type="GO" id="GO:0005085">
    <property type="term" value="F:guanyl-nucleotide exchange factor activity"/>
    <property type="evidence" value="ECO:0007669"/>
    <property type="project" value="InterPro"/>
</dbReference>
<dbReference type="InterPro" id="IPR037587">
    <property type="entry name" value="LAMTOR2-like"/>
</dbReference>
<gene>
    <name evidence="1" type="ORF">NEOLI_000707</name>
</gene>
<dbReference type="OMA" id="ASSIWND"/>
<dbReference type="AlphaFoldDB" id="A0A1U7LWL5"/>
<keyword evidence="2" id="KW-1185">Reference proteome</keyword>
<evidence type="ECO:0000313" key="2">
    <source>
        <dbReference type="Proteomes" id="UP000186594"/>
    </source>
</evidence>
<protein>
    <submittedName>
        <fullName evidence="1">Ragulator complex protein LAMTOR2</fullName>
    </submittedName>
</protein>
<dbReference type="GO" id="GO:0032008">
    <property type="term" value="P:positive regulation of TOR signaling"/>
    <property type="evidence" value="ECO:0007669"/>
    <property type="project" value="InterPro"/>
</dbReference>
<proteinExistence type="predicted"/>
<dbReference type="STRING" id="1198029.A0A1U7LWL5"/>
<name>A0A1U7LWL5_NEOID</name>
<dbReference type="SUPFAM" id="SSF103196">
    <property type="entry name" value="Roadblock/LC7 domain"/>
    <property type="match status" value="1"/>
</dbReference>
<dbReference type="GO" id="GO:0060090">
    <property type="term" value="F:molecular adaptor activity"/>
    <property type="evidence" value="ECO:0007669"/>
    <property type="project" value="InterPro"/>
</dbReference>
<dbReference type="EMBL" id="LXFE01000138">
    <property type="protein sequence ID" value="OLL26901.1"/>
    <property type="molecule type" value="Genomic_DNA"/>
</dbReference>
<organism evidence="1 2">
    <name type="scientific">Neolecta irregularis (strain DAH-3)</name>
    <dbReference type="NCBI Taxonomy" id="1198029"/>
    <lineage>
        <taxon>Eukaryota</taxon>
        <taxon>Fungi</taxon>
        <taxon>Dikarya</taxon>
        <taxon>Ascomycota</taxon>
        <taxon>Taphrinomycotina</taxon>
        <taxon>Neolectales</taxon>
        <taxon>Neolectaceae</taxon>
        <taxon>Neolecta</taxon>
    </lineage>
</organism>
<dbReference type="PANTHER" id="PTHR13323">
    <property type="entry name" value="LATE ENDOSOMAL/LYSOSOMAL MP1 INTERACTING PROTEIN"/>
    <property type="match status" value="1"/>
</dbReference>
<dbReference type="OrthoDB" id="271745at2759"/>